<keyword evidence="2" id="KW-1185">Reference proteome</keyword>
<gene>
    <name evidence="1" type="ORF">QAD02_004820</name>
</gene>
<organism evidence="1 2">
    <name type="scientific">Eretmocerus hayati</name>
    <dbReference type="NCBI Taxonomy" id="131215"/>
    <lineage>
        <taxon>Eukaryota</taxon>
        <taxon>Metazoa</taxon>
        <taxon>Ecdysozoa</taxon>
        <taxon>Arthropoda</taxon>
        <taxon>Hexapoda</taxon>
        <taxon>Insecta</taxon>
        <taxon>Pterygota</taxon>
        <taxon>Neoptera</taxon>
        <taxon>Endopterygota</taxon>
        <taxon>Hymenoptera</taxon>
        <taxon>Apocrita</taxon>
        <taxon>Proctotrupomorpha</taxon>
        <taxon>Chalcidoidea</taxon>
        <taxon>Aphelinidae</taxon>
        <taxon>Aphelininae</taxon>
        <taxon>Eretmocerus</taxon>
    </lineage>
</organism>
<reference evidence="1" key="1">
    <citation type="submission" date="2023-04" db="EMBL/GenBank/DDBJ databases">
        <title>A chromosome-level genome assembly of the parasitoid wasp Eretmocerus hayati.</title>
        <authorList>
            <person name="Zhong Y."/>
            <person name="Liu S."/>
            <person name="Liu Y."/>
        </authorList>
    </citation>
    <scope>NUCLEOTIDE SEQUENCE</scope>
    <source>
        <strain evidence="1">ZJU_SS_LIU_2023</strain>
    </source>
</reference>
<protein>
    <submittedName>
        <fullName evidence="1">Uncharacterized protein</fullName>
    </submittedName>
</protein>
<dbReference type="Proteomes" id="UP001239111">
    <property type="component" value="Chromosome 3"/>
</dbReference>
<comment type="caution">
    <text evidence="1">The sequence shown here is derived from an EMBL/GenBank/DDBJ whole genome shotgun (WGS) entry which is preliminary data.</text>
</comment>
<name>A0ACC2NRR0_9HYME</name>
<sequence length="128" mass="14659">MRENVLVTVIFIAILVAEGTNSGSCVPLVKLRAEPREIRAYQPKDLSTAIWFGKREGAKQDKYEKIMLLLLQNSPQSIPVSWILHEMKKNPELAKQILKKLEDDNEEDNPGKLSTSELFRSERTISFF</sequence>
<evidence type="ECO:0000313" key="2">
    <source>
        <dbReference type="Proteomes" id="UP001239111"/>
    </source>
</evidence>
<evidence type="ECO:0000313" key="1">
    <source>
        <dbReference type="EMBL" id="KAJ8673558.1"/>
    </source>
</evidence>
<accession>A0ACC2NRR0</accession>
<proteinExistence type="predicted"/>
<dbReference type="EMBL" id="CM056743">
    <property type="protein sequence ID" value="KAJ8673558.1"/>
    <property type="molecule type" value="Genomic_DNA"/>
</dbReference>